<organism evidence="1">
    <name type="scientific">Phlegmariurus squarrosus</name>
    <name type="common">Rock tassel fern</name>
    <name type="synonym">Lycopodium squarrosum</name>
    <dbReference type="NCBI Taxonomy" id="73615"/>
    <lineage>
        <taxon>Eukaryota</taxon>
        <taxon>Viridiplantae</taxon>
        <taxon>Streptophyta</taxon>
        <taxon>Embryophyta</taxon>
        <taxon>Tracheophyta</taxon>
        <taxon>Lycopodiopsida</taxon>
        <taxon>Lycopodiales</taxon>
        <taxon>Lycopodiaceae</taxon>
        <taxon>Huperzioideae</taxon>
        <taxon>Phlegmariurus</taxon>
    </lineage>
</organism>
<reference evidence="1" key="1">
    <citation type="journal article" date="2012" name="PLoS ONE">
        <title>The Mitochondrial Genome of the Lycophyte Huperzia squarrosa: The Most Archaic Form in Vascular Plants.</title>
        <authorList>
            <person name="Liu Y."/>
            <person name="Wang B."/>
            <person name="Cui P."/>
            <person name="Li L."/>
            <person name="Xue J.Y."/>
            <person name="Yu J."/>
            <person name="Qiu Y.L."/>
        </authorList>
    </citation>
    <scope>NUCLEOTIDE SEQUENCE</scope>
</reference>
<evidence type="ECO:0000313" key="1">
    <source>
        <dbReference type="EMBL" id="AEV55768.1"/>
    </source>
</evidence>
<dbReference type="GeneID" id="12354402"/>
<name>H9M861_PHLSQ</name>
<dbReference type="EMBL" id="JQ002659">
    <property type="protein sequence ID" value="AEV55768.1"/>
    <property type="molecule type" value="Genomic_DNA"/>
</dbReference>
<dbReference type="RefSeq" id="YP_006234319.1">
    <property type="nucleotide sequence ID" value="NC_017755.1"/>
</dbReference>
<protein>
    <submittedName>
        <fullName evidence="1">Uncharacterized protein</fullName>
    </submittedName>
</protein>
<geneLocation type="mitochondrion" evidence="1"/>
<sequence>MSAYYECGFDLFDMMPEVVLRQNFIPFPFHLLHLIWKPSFSFLGLYFLGQSAEWSQWKMEWHVFLNLTKFKLENWLSASSRNTASSAGLFLRLREMVLNMNRIYCYLWPIFLGLLLSKHYHRLPTATPSSPTQGCVLILYSQQPRPRVVSALYV</sequence>
<gene>
    <name evidence="1" type="primary">ORF154_2</name>
    <name evidence="1" type="ORF">HusqMp79</name>
</gene>
<dbReference type="AlphaFoldDB" id="H9M861"/>
<proteinExistence type="predicted"/>
<accession>H9M861</accession>
<keyword evidence="1" id="KW-0496">Mitochondrion</keyword>